<reference evidence="1 2" key="2">
    <citation type="journal article" date="2016" name="PeerJ">
        <title>Genome sequencing and analysis of the first complete genome of Lactobacillus kunkeei strain MP2, an Apis mellifera gut isolate.</title>
        <authorList>
            <person name="Asenjo F."/>
            <person name="Olmos A."/>
            <person name="Henriquez-Piskulich P."/>
            <person name="Polanco V."/>
            <person name="Aldea P."/>
            <person name="Ugalde J.A."/>
            <person name="Trombert A.N."/>
        </authorList>
    </citation>
    <scope>NUCLEOTIDE SEQUENCE [LARGE SCALE GENOMIC DNA]</scope>
    <source>
        <strain evidence="1 2">MP2</strain>
    </source>
</reference>
<organism evidence="1 2">
    <name type="scientific">Apilactobacillus kunkeei</name>
    <dbReference type="NCBI Taxonomy" id="148814"/>
    <lineage>
        <taxon>Bacteria</taxon>
        <taxon>Bacillati</taxon>
        <taxon>Bacillota</taxon>
        <taxon>Bacilli</taxon>
        <taxon>Lactobacillales</taxon>
        <taxon>Lactobacillaceae</taxon>
        <taxon>Apilactobacillus</taxon>
    </lineage>
</organism>
<reference evidence="2" key="1">
    <citation type="submission" date="2015-10" db="EMBL/GenBank/DDBJ databases">
        <title>Bioinformatic analysis of the first complete genome sequence of Lactobacillus kunkeei strain MP2, an Apis mellifera gut isolate.</title>
        <authorList>
            <person name="Asenjo F."/>
            <person name="Olmos A."/>
            <person name="Henriquez-Piskulich P."/>
            <person name="Aldea P."/>
            <person name="Ugalde J.A."/>
            <person name="Trombert A.N."/>
        </authorList>
    </citation>
    <scope>NUCLEOTIDE SEQUENCE [LARGE SCALE GENOMIC DNA]</scope>
    <source>
        <strain evidence="2">MP2</strain>
    </source>
</reference>
<dbReference type="AlphaFoldDB" id="A0AAC8ZYZ1"/>
<name>A0AAC8ZYZ1_9LACO</name>
<accession>A0AAC8ZYZ1</accession>
<dbReference type="KEGG" id="lku:APS55_02215"/>
<evidence type="ECO:0000313" key="1">
    <source>
        <dbReference type="EMBL" id="ALJ31113.1"/>
    </source>
</evidence>
<dbReference type="Proteomes" id="UP000067203">
    <property type="component" value="Chromosome"/>
</dbReference>
<dbReference type="RefSeq" id="WP_034531041.1">
    <property type="nucleotide sequence ID" value="NZ_CP012920.1"/>
</dbReference>
<proteinExistence type="predicted"/>
<dbReference type="EMBL" id="CP012920">
    <property type="protein sequence ID" value="ALJ31113.1"/>
    <property type="molecule type" value="Genomic_DNA"/>
</dbReference>
<gene>
    <name evidence="1" type="ORF">APS55_02215</name>
</gene>
<sequence length="115" mass="13863">MKNITEIASESYIEDLRSYDNPEYVITYSEYDWRMSYIAYESMLNELTHYHDLNQPDTDYETFGLESNSDVIYLVKSFFKFHDLFLISENDYNDTKNKKGFVKVKNNIFYLLIDK</sequence>
<protein>
    <submittedName>
        <fullName evidence="1">Uncharacterized protein</fullName>
    </submittedName>
</protein>
<evidence type="ECO:0000313" key="2">
    <source>
        <dbReference type="Proteomes" id="UP000067203"/>
    </source>
</evidence>